<dbReference type="InterPro" id="IPR013328">
    <property type="entry name" value="6PGD_dom2"/>
</dbReference>
<feature type="domain" description="Ketopantoate reductase N-terminal" evidence="12">
    <location>
        <begin position="3"/>
        <end position="151"/>
    </location>
</feature>
<evidence type="ECO:0000256" key="9">
    <source>
        <dbReference type="ARBA" id="ARBA00032024"/>
    </source>
</evidence>
<dbReference type="PANTHER" id="PTHR43765:SF2">
    <property type="entry name" value="2-DEHYDROPANTOATE 2-REDUCTASE"/>
    <property type="match status" value="1"/>
</dbReference>
<evidence type="ECO:0000256" key="7">
    <source>
        <dbReference type="ARBA" id="ARBA00022857"/>
    </source>
</evidence>
<dbReference type="EC" id="1.1.1.169" evidence="4 11"/>
<evidence type="ECO:0000256" key="2">
    <source>
        <dbReference type="ARBA" id="ARBA00004994"/>
    </source>
</evidence>
<evidence type="ECO:0000256" key="11">
    <source>
        <dbReference type="RuleBase" id="RU362068"/>
    </source>
</evidence>
<dbReference type="InterPro" id="IPR013752">
    <property type="entry name" value="KPA_reductase"/>
</dbReference>
<dbReference type="GO" id="GO:0050661">
    <property type="term" value="F:NADP binding"/>
    <property type="evidence" value="ECO:0007669"/>
    <property type="project" value="TreeGrafter"/>
</dbReference>
<gene>
    <name evidence="14" type="ORF">IMF26_01070</name>
</gene>
<reference evidence="14" key="2">
    <citation type="journal article" date="2023" name="Biology">
        <title>Prokaryotic Life Associated with Coal-Fire Gas Vents Revealed by Metagenomics.</title>
        <authorList>
            <person name="Kadnikov V.V."/>
            <person name="Mardanov A.V."/>
            <person name="Beletsky A.V."/>
            <person name="Karnachuk O.V."/>
            <person name="Ravin N.V."/>
        </authorList>
    </citation>
    <scope>NUCLEOTIDE SEQUENCE</scope>
    <source>
        <strain evidence="14">Bu02</strain>
    </source>
</reference>
<dbReference type="InterPro" id="IPR036291">
    <property type="entry name" value="NAD(P)-bd_dom_sf"/>
</dbReference>
<evidence type="ECO:0000313" key="14">
    <source>
        <dbReference type="EMBL" id="QUL99522.1"/>
    </source>
</evidence>
<evidence type="ECO:0000256" key="3">
    <source>
        <dbReference type="ARBA" id="ARBA00007870"/>
    </source>
</evidence>
<evidence type="ECO:0000259" key="13">
    <source>
        <dbReference type="Pfam" id="PF08546"/>
    </source>
</evidence>
<evidence type="ECO:0000256" key="4">
    <source>
        <dbReference type="ARBA" id="ARBA00013014"/>
    </source>
</evidence>
<accession>A0AAT9LER3</accession>
<dbReference type="Pfam" id="PF02558">
    <property type="entry name" value="ApbA"/>
    <property type="match status" value="1"/>
</dbReference>
<protein>
    <recommendedName>
        <fullName evidence="5 11">2-dehydropantoate 2-reductase</fullName>
        <ecNumber evidence="4 11">1.1.1.169</ecNumber>
    </recommendedName>
    <alternativeName>
        <fullName evidence="9 11">Ketopantoate reductase</fullName>
    </alternativeName>
</protein>
<dbReference type="Gene3D" id="3.40.50.720">
    <property type="entry name" value="NAD(P)-binding Rossmann-like Domain"/>
    <property type="match status" value="1"/>
</dbReference>
<dbReference type="GO" id="GO:0015940">
    <property type="term" value="P:pantothenate biosynthetic process"/>
    <property type="evidence" value="ECO:0007669"/>
    <property type="project" value="UniProtKB-KW"/>
</dbReference>
<dbReference type="Gene3D" id="1.10.1040.10">
    <property type="entry name" value="N-(1-d-carboxylethyl)-l-norvaline Dehydrogenase, domain 2"/>
    <property type="match status" value="1"/>
</dbReference>
<comment type="similarity">
    <text evidence="3 11">Belongs to the ketopantoate reductase family.</text>
</comment>
<comment type="function">
    <text evidence="1 11">Catalyzes the NADPH-dependent reduction of ketopantoate into pantoic acid.</text>
</comment>
<proteinExistence type="inferred from homology"/>
<evidence type="ECO:0000256" key="6">
    <source>
        <dbReference type="ARBA" id="ARBA00022655"/>
    </source>
</evidence>
<dbReference type="SUPFAM" id="SSF48179">
    <property type="entry name" value="6-phosphogluconate dehydrogenase C-terminal domain-like"/>
    <property type="match status" value="1"/>
</dbReference>
<keyword evidence="7 11" id="KW-0521">NADP</keyword>
<sequence length="308" mass="32699">MKVCVIGAGAMGCIIGALLHESGHEVTLVDVWKEHVESINREGLRLTGVGGDRIVWVEARENVDRLPIQDLVLIMVKSPYTLQAVRSALPIIGQDTMVLTLQNGLGNGDIIASVVGPQSVIVGVTSHGGTVLGPGAVRHAGAGETVIAEYSGKMSERVGKLAEALTSAGIETRAAHNVEELIWSKLLVNVGINALTAILSIRNGELSALEPGRELVAMAVSEAVEVARAKGITLEGDPLERCLTVAQSTAENISSMLQDVIARRPTEVDVINGAIVREGERLGIPTPVNRALLKMIKVIELTYARRLR</sequence>
<dbReference type="GO" id="GO:0005737">
    <property type="term" value="C:cytoplasm"/>
    <property type="evidence" value="ECO:0007669"/>
    <property type="project" value="TreeGrafter"/>
</dbReference>
<dbReference type="PANTHER" id="PTHR43765">
    <property type="entry name" value="2-DEHYDROPANTOATE 2-REDUCTASE-RELATED"/>
    <property type="match status" value="1"/>
</dbReference>
<reference evidence="14" key="1">
    <citation type="submission" date="2020-10" db="EMBL/GenBank/DDBJ databases">
        <authorList>
            <person name="Kadnikov V."/>
            <person name="Beletsky A.V."/>
            <person name="Mardanov A.V."/>
            <person name="Karnachuk O.V."/>
            <person name="Ravin N.V."/>
        </authorList>
    </citation>
    <scope>NUCLEOTIDE SEQUENCE</scope>
    <source>
        <strain evidence="14">Bu02</strain>
    </source>
</reference>
<dbReference type="InterPro" id="IPR050838">
    <property type="entry name" value="Ketopantoate_reductase"/>
</dbReference>
<evidence type="ECO:0000259" key="12">
    <source>
        <dbReference type="Pfam" id="PF02558"/>
    </source>
</evidence>
<feature type="domain" description="Ketopantoate reductase C-terminal" evidence="13">
    <location>
        <begin position="177"/>
        <end position="300"/>
    </location>
</feature>
<dbReference type="Pfam" id="PF08546">
    <property type="entry name" value="ApbA_C"/>
    <property type="match status" value="1"/>
</dbReference>
<dbReference type="InterPro" id="IPR008927">
    <property type="entry name" value="6-PGluconate_DH-like_C_sf"/>
</dbReference>
<organism evidence="14">
    <name type="scientific">Candidatus Fermentithermobacillus carboniphilus</name>
    <dbReference type="NCBI Taxonomy" id="3085328"/>
    <lineage>
        <taxon>Bacteria</taxon>
        <taxon>Bacillati</taxon>
        <taxon>Bacillota</taxon>
        <taxon>Candidatus Fermentithermobacillia</taxon>
        <taxon>Candidatus Fermentithermobacillales</taxon>
        <taxon>Candidatus Fermentithermobacillaceae</taxon>
        <taxon>Candidatus Fermentithermobacillus</taxon>
    </lineage>
</organism>
<dbReference type="FunFam" id="1.10.1040.10:FF:000017">
    <property type="entry name" value="2-dehydropantoate 2-reductase"/>
    <property type="match status" value="1"/>
</dbReference>
<dbReference type="InterPro" id="IPR003710">
    <property type="entry name" value="ApbA"/>
</dbReference>
<name>A0AAT9LER3_9FIRM</name>
<evidence type="ECO:0000256" key="8">
    <source>
        <dbReference type="ARBA" id="ARBA00023002"/>
    </source>
</evidence>
<dbReference type="SUPFAM" id="SSF51735">
    <property type="entry name" value="NAD(P)-binding Rossmann-fold domains"/>
    <property type="match status" value="1"/>
</dbReference>
<dbReference type="NCBIfam" id="TIGR00745">
    <property type="entry name" value="apbA_panE"/>
    <property type="match status" value="1"/>
</dbReference>
<comment type="pathway">
    <text evidence="2 11">Cofactor biosynthesis; (R)-pantothenate biosynthesis; (R)-pantoate from 3-methyl-2-oxobutanoate: step 2/2.</text>
</comment>
<comment type="catalytic activity">
    <reaction evidence="10 11">
        <text>(R)-pantoate + NADP(+) = 2-dehydropantoate + NADPH + H(+)</text>
        <dbReference type="Rhea" id="RHEA:16233"/>
        <dbReference type="ChEBI" id="CHEBI:11561"/>
        <dbReference type="ChEBI" id="CHEBI:15378"/>
        <dbReference type="ChEBI" id="CHEBI:15980"/>
        <dbReference type="ChEBI" id="CHEBI:57783"/>
        <dbReference type="ChEBI" id="CHEBI:58349"/>
        <dbReference type="EC" id="1.1.1.169"/>
    </reaction>
</comment>
<dbReference type="EMBL" id="CP062796">
    <property type="protein sequence ID" value="QUL99522.1"/>
    <property type="molecule type" value="Genomic_DNA"/>
</dbReference>
<dbReference type="KEGG" id="fcz:IMF26_01070"/>
<evidence type="ECO:0000256" key="1">
    <source>
        <dbReference type="ARBA" id="ARBA00002919"/>
    </source>
</evidence>
<dbReference type="InterPro" id="IPR013332">
    <property type="entry name" value="KPR_N"/>
</dbReference>
<keyword evidence="6 11" id="KW-0566">Pantothenate biosynthesis</keyword>
<dbReference type="AlphaFoldDB" id="A0AAT9LER3"/>
<evidence type="ECO:0000256" key="10">
    <source>
        <dbReference type="ARBA" id="ARBA00048793"/>
    </source>
</evidence>
<keyword evidence="8 11" id="KW-0560">Oxidoreductase</keyword>
<evidence type="ECO:0000256" key="5">
    <source>
        <dbReference type="ARBA" id="ARBA00019465"/>
    </source>
</evidence>
<dbReference type="GO" id="GO:0008677">
    <property type="term" value="F:2-dehydropantoate 2-reductase activity"/>
    <property type="evidence" value="ECO:0007669"/>
    <property type="project" value="UniProtKB-EC"/>
</dbReference>